<evidence type="ECO:0000313" key="9">
    <source>
        <dbReference type="EMBL" id="TVU61930.1"/>
    </source>
</evidence>
<dbReference type="GO" id="GO:0005886">
    <property type="term" value="C:plasma membrane"/>
    <property type="evidence" value="ECO:0007669"/>
    <property type="project" value="TreeGrafter"/>
</dbReference>
<dbReference type="Proteomes" id="UP000316500">
    <property type="component" value="Unassembled WGS sequence"/>
</dbReference>
<dbReference type="PANTHER" id="PTHR34820:SF4">
    <property type="entry name" value="INNER MEMBRANE PROTEIN YEBZ"/>
    <property type="match status" value="1"/>
</dbReference>
<reference evidence="9 10" key="1">
    <citation type="submission" date="2019-07" db="EMBL/GenBank/DDBJ databases">
        <title>Diversity of Bacteria from Kongsfjorden, Arctic.</title>
        <authorList>
            <person name="Yu Y."/>
        </authorList>
    </citation>
    <scope>NUCLEOTIDE SEQUENCE [LARGE SCALE GENOMIC DNA]</scope>
    <source>
        <strain evidence="9 10">SM1928</strain>
    </source>
</reference>
<evidence type="ECO:0000256" key="1">
    <source>
        <dbReference type="ARBA" id="ARBA00004196"/>
    </source>
</evidence>
<evidence type="ECO:0000259" key="8">
    <source>
        <dbReference type="Pfam" id="PF04234"/>
    </source>
</evidence>
<dbReference type="GO" id="GO:0005507">
    <property type="term" value="F:copper ion binding"/>
    <property type="evidence" value="ECO:0007669"/>
    <property type="project" value="InterPro"/>
</dbReference>
<dbReference type="SUPFAM" id="SSF81296">
    <property type="entry name" value="E set domains"/>
    <property type="match status" value="1"/>
</dbReference>
<evidence type="ECO:0000313" key="10">
    <source>
        <dbReference type="Proteomes" id="UP000316500"/>
    </source>
</evidence>
<dbReference type="OrthoDB" id="5242236at2"/>
<dbReference type="InterPro" id="IPR014755">
    <property type="entry name" value="Cu-Rt/internalin_Ig-like"/>
</dbReference>
<evidence type="ECO:0000256" key="5">
    <source>
        <dbReference type="SAM" id="MobiDB-lite"/>
    </source>
</evidence>
<evidence type="ECO:0000256" key="6">
    <source>
        <dbReference type="SAM" id="Phobius"/>
    </source>
</evidence>
<protein>
    <submittedName>
        <fullName evidence="9">Copper resistance protein CopC</fullName>
    </submittedName>
</protein>
<comment type="subcellular location">
    <subcellularLocation>
        <location evidence="1">Cell envelope</location>
    </subcellularLocation>
</comment>
<dbReference type="Pfam" id="PF04234">
    <property type="entry name" value="CopC"/>
    <property type="match status" value="1"/>
</dbReference>
<feature type="chain" id="PRO_5039291835" evidence="7">
    <location>
        <begin position="45"/>
        <end position="221"/>
    </location>
</feature>
<dbReference type="Gene3D" id="2.60.40.1220">
    <property type="match status" value="1"/>
</dbReference>
<dbReference type="InterPro" id="IPR014756">
    <property type="entry name" value="Ig_E-set"/>
</dbReference>
<dbReference type="AlphaFoldDB" id="A0A558GYF5"/>
<feature type="region of interest" description="Disordered" evidence="5">
    <location>
        <begin position="1"/>
        <end position="22"/>
    </location>
</feature>
<dbReference type="InterPro" id="IPR032694">
    <property type="entry name" value="CopC/D"/>
</dbReference>
<keyword evidence="6" id="KW-0472">Membrane</keyword>
<evidence type="ECO:0000256" key="3">
    <source>
        <dbReference type="ARBA" id="ARBA00022729"/>
    </source>
</evidence>
<dbReference type="GO" id="GO:0006825">
    <property type="term" value="P:copper ion transport"/>
    <property type="evidence" value="ECO:0007669"/>
    <property type="project" value="InterPro"/>
</dbReference>
<evidence type="ECO:0000256" key="7">
    <source>
        <dbReference type="SAM" id="SignalP"/>
    </source>
</evidence>
<evidence type="ECO:0000256" key="4">
    <source>
        <dbReference type="ARBA" id="ARBA00023008"/>
    </source>
</evidence>
<feature type="domain" description="CopC" evidence="8">
    <location>
        <begin position="51"/>
        <end position="155"/>
    </location>
</feature>
<organism evidence="9 10">
    <name type="scientific">Paenarthrobacter nitroguajacolicus</name>
    <name type="common">Arthrobacter nitroguajacolicus</name>
    <dbReference type="NCBI Taxonomy" id="211146"/>
    <lineage>
        <taxon>Bacteria</taxon>
        <taxon>Bacillati</taxon>
        <taxon>Actinomycetota</taxon>
        <taxon>Actinomycetes</taxon>
        <taxon>Micrococcales</taxon>
        <taxon>Micrococcaceae</taxon>
        <taxon>Paenarthrobacter</taxon>
    </lineage>
</organism>
<accession>A0A558GYF5</accession>
<dbReference type="GO" id="GO:0046688">
    <property type="term" value="P:response to copper ion"/>
    <property type="evidence" value="ECO:0007669"/>
    <property type="project" value="InterPro"/>
</dbReference>
<keyword evidence="6" id="KW-0812">Transmembrane</keyword>
<proteinExistence type="predicted"/>
<feature type="signal peptide" evidence="7">
    <location>
        <begin position="1"/>
        <end position="44"/>
    </location>
</feature>
<keyword evidence="2" id="KW-0479">Metal-binding</keyword>
<dbReference type="GO" id="GO:0042597">
    <property type="term" value="C:periplasmic space"/>
    <property type="evidence" value="ECO:0007669"/>
    <property type="project" value="InterPro"/>
</dbReference>
<sequence>MTPQNRPPLATGATVNNPTRTAGKARRVRLALALVAAATFPALAAAPAQAHDSLTSTTPAKDTTVTAAPATVSLTLSEPPTDAASLTTSVIKVTDSTGATISDSTGATISDGKVTVSGATLSTTVIKGANGPYTVLWRAVSSDGHPIEGSYSFTVQDPTPAVTATAQPGQTAAATPTTTATQLAAAERVRPDDSNGPTVAAVVLIVVAGFFFSQRSRRNER</sequence>
<comment type="caution">
    <text evidence="9">The sequence shown here is derived from an EMBL/GenBank/DDBJ whole genome shotgun (WGS) entry which is preliminary data.</text>
</comment>
<evidence type="ECO:0000256" key="2">
    <source>
        <dbReference type="ARBA" id="ARBA00022723"/>
    </source>
</evidence>
<dbReference type="EMBL" id="VNFK01000009">
    <property type="protein sequence ID" value="TVU61930.1"/>
    <property type="molecule type" value="Genomic_DNA"/>
</dbReference>
<feature type="transmembrane region" description="Helical" evidence="6">
    <location>
        <begin position="196"/>
        <end position="213"/>
    </location>
</feature>
<gene>
    <name evidence="9" type="ORF">FQP90_12705</name>
</gene>
<name>A0A558GYF5_PAENT</name>
<dbReference type="GO" id="GO:0030313">
    <property type="term" value="C:cell envelope"/>
    <property type="evidence" value="ECO:0007669"/>
    <property type="project" value="UniProtKB-SubCell"/>
</dbReference>
<keyword evidence="6" id="KW-1133">Transmembrane helix</keyword>
<keyword evidence="3 7" id="KW-0732">Signal</keyword>
<keyword evidence="4" id="KW-0186">Copper</keyword>
<dbReference type="InterPro" id="IPR007348">
    <property type="entry name" value="CopC_dom"/>
</dbReference>
<dbReference type="PANTHER" id="PTHR34820">
    <property type="entry name" value="INNER MEMBRANE PROTEIN YEBZ"/>
    <property type="match status" value="1"/>
</dbReference>